<proteinExistence type="predicted"/>
<feature type="region of interest" description="Disordered" evidence="1">
    <location>
        <begin position="3359"/>
        <end position="3415"/>
    </location>
</feature>
<name>A0ABQ8UQA8_9EUKA</name>
<protein>
    <submittedName>
        <fullName evidence="3">Uncharacterized protein</fullName>
    </submittedName>
</protein>
<feature type="transmembrane region" description="Helical" evidence="2">
    <location>
        <begin position="3150"/>
        <end position="3174"/>
    </location>
</feature>
<accession>A0ABQ8UQA8</accession>
<gene>
    <name evidence="3" type="ORF">PAPYR_4589</name>
</gene>
<evidence type="ECO:0000256" key="2">
    <source>
        <dbReference type="SAM" id="Phobius"/>
    </source>
</evidence>
<comment type="caution">
    <text evidence="3">The sequence shown here is derived from an EMBL/GenBank/DDBJ whole genome shotgun (WGS) entry which is preliminary data.</text>
</comment>
<dbReference type="PANTHER" id="PTHR16897">
    <property type="entry name" value="OS10G0105400 PROTEIN"/>
    <property type="match status" value="1"/>
</dbReference>
<keyword evidence="2" id="KW-0812">Transmembrane</keyword>
<keyword evidence="2" id="KW-1133">Transmembrane helix</keyword>
<evidence type="ECO:0000313" key="3">
    <source>
        <dbReference type="EMBL" id="KAJ4459529.1"/>
    </source>
</evidence>
<feature type="compositionally biased region" description="Low complexity" evidence="1">
    <location>
        <begin position="3311"/>
        <end position="3329"/>
    </location>
</feature>
<dbReference type="EMBL" id="JAPMOS010000019">
    <property type="protein sequence ID" value="KAJ4459529.1"/>
    <property type="molecule type" value="Genomic_DNA"/>
</dbReference>
<keyword evidence="2" id="KW-0472">Membrane</keyword>
<sequence length="3415" mass="364191">MQVRFRFMPCRDPESGIANMQAALSTSASEQVAPDVVDWREVARTETPNTTLAVAYEAAWSLAGTPLAPATTYHLHLRCANPAGTVTYSQTPVLADPSAPIVSGLHGGMHADAPETCVASLRQVALQWNCTDAESGIARALVYVATRDPVGMVRADLVDGLDVATATTFNFGDLVPQPAGAPALVNGQRIYARVRCENGAGLSALSAPLVLTLDDMTPPVVALTALNPTAPADTPVIPQASQTNDTTLCFRLAIARGLGCAPATAGSAFDVVTYAEDGTVTVVDDEVPFGEGVVEAAWAGTPQRVCHEVAGGLVRNVTYHVRATIARGRPLASLTASTAGITLRTIDPPALDVLLSDRLGTVLVQYELRTSLPEAYGLTRVELAMSTSPTGPVNMTEWRDVTAQFNLGHLIYTDSLARAAWDERAAGSTAWYPRMRVCFAGGEAVELGAGPARGFGEDHEGVVLVGNGPALTHRFYQSSATEVRAAWHHFRHAPADLRNYHVWVGTSPGGMEIYQLNGTRRTWIVLASLALRNNGTTRKGNAPGSVPGEYFFLKNIFVVIDCLLQNRHLPGFPLFQIPRSETYFVTVSAVYADNAILQSTSQPFRLTDLPTVLAYTATIPAYLTSSQLHLPAFEATPPAPPCEPLAGRLVPGQRIYATLCTYQQDLDEWACVQMDNSTLYDPTAPVISALRVYSVDDSALRVAGVAAEEARVTWAHDDPLNEINGTLTGLTHVYLTVSATNAAQLTATQTVTLSVVAPTRADLTPVAPTLRLLDPSEPRRPATAGAVLEWSSAPDHAAVIARYEFVLFDNTTGSAVLNVTQDGWTPARTNVPVPPAVRLEDGHQYLVRARAVDILGRVTDWVESQTAPWADASAPVVASFLVGVPGTLDGARYIGDAWTVNVSWVMTEPDGPLATISLALGTTQGSTDLLPFTILDGAALTGAQTLSLPVPLRHRQVVHPTVIVTNLRRAISTTVNLAPLLVDLTPAPAPRLADLHASRAQVWARVEISPDLESRVLRVEAGIGRSATDPDVAPYRPVASVVETGADFVNVTLADLNLTMTTLAPASPYYLLLRVTNGARLARTTATAFLVDTASPAPPARVWLDQPGDDCVNLGPVGDRTPALDLVTLTAHWSACLDAESPIARYELALGDSVAHTAYLPWTDIGTPDVNWYLLYNVGLTGLSPLPNATASVYLSVRCVDAAGLASPATRSVAPVIAVRPAVSFHTAGLAADYEIGQERSLRVRWTDPLVNECRLSPEATAWLTDDETCGDQDGMMMMTRHVIRLPFLAGAGGRAVAPMEIVLALSDQESGKRYLCLFLHSPSPRAQLYRTGPLSLPASQPTPGRVTSIHAQYTNASRAVCALTVAWGGFGNEVATGLQGYEIWVSGLRQAARELAAVVLSRTDLPPMTTNGTRSHTMLLANVDPSALLHVTVRALAEGQSIQYATPYADPVRCGLPALAAPFLALEGPVASSVDTASLADNALRAYQVDPQANITLVFGPAGCDQALPGRTSDQGNWAREAGADLRVAIDRFEWSLRMANQSQTPWAILGRAGPRDVTPAVDEVDAMAGVDLVQRQVWAHEAFAPGAASQVCVRAVGVEGVVSPARCVEVVTADTPVTCALQLPVYQRNATALLVTWSNCTPSQTPTTRAQLCLTTSGGLLLAPCRPVDLSIQSAVISGLNLTDREVVHVELRTWNVVGAEAASQGQVVMDLSPPDLGRIDWAAPAIQWAGMAYQDEIATTSVTITGFADTGSSISHYLLALGTAPGASDVSPWWDVTSQLPTITNITIPEAYPDNATLYATVRCYDAVGWYSEARSMPIIPTATPPKVTLNDGRTWANGTVLFRDPHFVPRVETTVNCTQFTETNCTNVTQTLCANTTVLNCTVLPCVNVTITECANVTQPECHNVTRQNCTSTERVLQATRDVLLQRHTDSITVELVQSFAASATVAPAAPLSTVAWALSLNGTVLSAGQAAVPQDWTGLQVPLRITTSVPECLWSALCLTGITASGRNASEPLCRELFACPHPPAFAGSVQLWRGVPDAALNATEHQGPLIEARWTSWMQEDPARLAKPVGPLVSPLATLLERADAFVGQTMMMAGPLEDTPATAWAWNSTAPSMPLAAVRAILVADRDAGQLTNYTARAARAADLEARRTAMDTCMNARASAYAEAQMGAGVTVVVEPRSEAYTAWLAEVIGACAVGQEVLLPMGQVPLPRDVMTDAVQQLVFTYLRADLVPVAGTLYRTVIAMTNHLGVTRFVVSGGQLALDAPMSVVPVDPSVLVTYQTRHATAAARAAFTEELDVGVWNGTADTPSGLSLAALDNGNLLPDQPAHLHLDGLLVRRGLAGQAYYGQDHIVAMVRVAGEVDWESVDTNPLPPRFALTATRVGAAPGPADLSARFPASEWCAALANQAATSPVNVSVVRAGSSPVSRVEIGLGFGLTEPDLVPWTDATLALGAVTCPLLTGEHLVAVNISLVGLVDLGMPLRVMMRLSDRAAGRVVLASDPVLIDLSPPLAGVVFFGNETFRHPQWYHGHTSQLCLRWSSSLGFSDPDSGILGYELAAALYPNAYPDPYNQTHSPVDGRDVLREAIEGWVQDERAGLAPQPRNGFEMAVGWAKAPGWAGQGDVVPESVDTWCVPYQWAHNTTVYGMIRVTNRVGLTAIVYTAEPSRQDLATPVPGPAAYAHFGFSPTSPVIRQSELNWLAMTWGGFARPLSPYREVRYAIYQRDGAKLLEIQPPTRLGPDATVIRTDPTLWNVPALSPKATYVGCIVMFSQSSLATPPVCTPDLAIDGSVVVVNPDSDEDTVPFDTEATDPAVSPVVGSVYIPAGASTTPIVLETVPSRAATPPSPMPADSVAGTPTSADTTPFLFANYSFVMTVRDPAATSVANGGAFEFGRPVTVRLQFSNLTRPDFMPFLIMATPDGAGWMDAAASCPVPRHNWNPTTQFMIVDVCRPGTFAVLLPRYNVTFAPLFHVEEHECVAGLPHWLPYPEDASLLHVTWHDDPAGRDPLSPADQPLSCARQYERNYTLTTFFGVPALERGFLHQTIRVTDTVAPTPAGYPESMNETIVMYCDAGDYDTRFESTLPGLVDCQEGEGRTRFAWKYYPIDPPTRCPRHAYLEYTLWDRCGNSRTVRRAVYHPPRPNATAAVLGSVFPALAWVAMLVLGPWGLVKARRWYMRRRRERLSLIGEKFGAPELVDSHPELLEQLNALADRMDQAKSLLAQVPADDKPASAATGADQPATSAPAPSRAELARRFDLAQKRLMGTAPQVGEERSGLLAGQEQAAAVSSPLWSPAVLGDLSDSLKASLGSPAASPAPSGPSPVVLPGGGLMNVPPPPPPALPVVRQSQDWAAGLLAPSTQLAMPQQQQQQQQQGVSEVAANVPPPPLPDFLLPDAAAASLPPPPAPRGPHA</sequence>
<dbReference type="Proteomes" id="UP001141327">
    <property type="component" value="Unassembled WGS sequence"/>
</dbReference>
<evidence type="ECO:0000256" key="1">
    <source>
        <dbReference type="SAM" id="MobiDB-lite"/>
    </source>
</evidence>
<keyword evidence="4" id="KW-1185">Reference proteome</keyword>
<dbReference type="PANTHER" id="PTHR16897:SF2">
    <property type="entry name" value="OS03G0226600 PROTEIN"/>
    <property type="match status" value="1"/>
</dbReference>
<feature type="compositionally biased region" description="Pro residues" evidence="1">
    <location>
        <begin position="3404"/>
        <end position="3415"/>
    </location>
</feature>
<feature type="region of interest" description="Disordered" evidence="1">
    <location>
        <begin position="3231"/>
        <end position="3254"/>
    </location>
</feature>
<feature type="compositionally biased region" description="Low complexity" evidence="1">
    <location>
        <begin position="3393"/>
        <end position="3403"/>
    </location>
</feature>
<feature type="region of interest" description="Disordered" evidence="1">
    <location>
        <begin position="3311"/>
        <end position="3344"/>
    </location>
</feature>
<organism evidence="3 4">
    <name type="scientific">Paratrimastix pyriformis</name>
    <dbReference type="NCBI Taxonomy" id="342808"/>
    <lineage>
        <taxon>Eukaryota</taxon>
        <taxon>Metamonada</taxon>
        <taxon>Preaxostyla</taxon>
        <taxon>Paratrimastigidae</taxon>
        <taxon>Paratrimastix</taxon>
    </lineage>
</organism>
<evidence type="ECO:0000313" key="4">
    <source>
        <dbReference type="Proteomes" id="UP001141327"/>
    </source>
</evidence>
<reference evidence="3" key="1">
    <citation type="journal article" date="2022" name="bioRxiv">
        <title>Genomics of Preaxostyla Flagellates Illuminates Evolutionary Transitions and the Path Towards Mitochondrial Loss.</title>
        <authorList>
            <person name="Novak L.V.F."/>
            <person name="Treitli S.C."/>
            <person name="Pyrih J."/>
            <person name="Halakuc P."/>
            <person name="Pipaliya S.V."/>
            <person name="Vacek V."/>
            <person name="Brzon O."/>
            <person name="Soukal P."/>
            <person name="Eme L."/>
            <person name="Dacks J.B."/>
            <person name="Karnkowska A."/>
            <person name="Elias M."/>
            <person name="Hampl V."/>
        </authorList>
    </citation>
    <scope>NUCLEOTIDE SEQUENCE</scope>
    <source>
        <strain evidence="3">RCP-MX</strain>
    </source>
</reference>